<dbReference type="InterPro" id="IPR046529">
    <property type="entry name" value="DUF6594"/>
</dbReference>
<feature type="transmembrane region" description="Helical" evidence="2">
    <location>
        <begin position="427"/>
        <end position="449"/>
    </location>
</feature>
<evidence type="ECO:0000259" key="3">
    <source>
        <dbReference type="Pfam" id="PF20237"/>
    </source>
</evidence>
<keyword evidence="2" id="KW-1133">Transmembrane helix</keyword>
<evidence type="ECO:0000256" key="1">
    <source>
        <dbReference type="SAM" id="MobiDB-lite"/>
    </source>
</evidence>
<gene>
    <name evidence="4" type="ORF">N7472_007582</name>
</gene>
<evidence type="ECO:0000256" key="2">
    <source>
        <dbReference type="SAM" id="Phobius"/>
    </source>
</evidence>
<feature type="compositionally biased region" description="Basic and acidic residues" evidence="1">
    <location>
        <begin position="219"/>
        <end position="234"/>
    </location>
</feature>
<feature type="compositionally biased region" description="Low complexity" evidence="1">
    <location>
        <begin position="44"/>
        <end position="55"/>
    </location>
</feature>
<feature type="compositionally biased region" description="Basic residues" evidence="1">
    <location>
        <begin position="1"/>
        <end position="16"/>
    </location>
</feature>
<comment type="caution">
    <text evidence="4">The sequence shown here is derived from an EMBL/GenBank/DDBJ whole genome shotgun (WGS) entry which is preliminary data.</text>
</comment>
<dbReference type="PANTHER" id="PTHR34502:SF6">
    <property type="entry name" value="DUF6594 DOMAIN-CONTAINING PROTEIN"/>
    <property type="match status" value="1"/>
</dbReference>
<dbReference type="AlphaFoldDB" id="A0A9W9J255"/>
<sequence length="504" mass="54844">MPFQTRKPKKDGRKRTYSVVSSVSNVSNTNSQAGPVASPKTVEKSSSSQAGSKQALNPPAVPEKQKPEPKIPNVFEFLEENDESLNSSSESSSDSESDEEPELPRSIQTTKIQSPKSRANTVPHRVLAPGGNTPKKGTLSPVVSSPNEPKPAPPAPPAPSTDNQLVTRKKQPTRKPSPISTANISPGKGLELSRPQTYHSSRDNGAVHRPPLPPSPPRSPEDSLHRTTTKRRDSNASPEPSGYGLLASHLTKSASEESGSFHPLYRRFETINHRVLLHLQDEISQMEEDLHTLDEYEEMHRISAAEQGTKPLPASRRRDAQSQAYSSLHYRRMDLMSALIQKTEQYSTFSFHIILANTLTSSDNALSAYSKVLQTLPRASEQDITGYRTWMRDHKPVAGIETRFLIHDADLVSLTPRLAASAAAAPVYIAIIIASGALLLPLLAFSLIAEFSGRLVVVTVVGGAAAAIAANYSAGIDTLVDSRDGWRCATIYFGFMTMAAMFIP</sequence>
<feature type="compositionally biased region" description="Pro residues" evidence="1">
    <location>
        <begin position="148"/>
        <end position="159"/>
    </location>
</feature>
<accession>A0A9W9J255</accession>
<keyword evidence="5" id="KW-1185">Reference proteome</keyword>
<dbReference type="Proteomes" id="UP001150879">
    <property type="component" value="Unassembled WGS sequence"/>
</dbReference>
<feature type="compositionally biased region" description="Polar residues" evidence="1">
    <location>
        <begin position="106"/>
        <end position="120"/>
    </location>
</feature>
<feature type="compositionally biased region" description="Low complexity" evidence="1">
    <location>
        <begin position="18"/>
        <end position="31"/>
    </location>
</feature>
<name>A0A9W9J255_9EURO</name>
<feature type="transmembrane region" description="Helical" evidence="2">
    <location>
        <begin position="486"/>
        <end position="503"/>
    </location>
</feature>
<keyword evidence="2" id="KW-0812">Transmembrane</keyword>
<evidence type="ECO:0000313" key="4">
    <source>
        <dbReference type="EMBL" id="KAJ5188568.1"/>
    </source>
</evidence>
<feature type="region of interest" description="Disordered" evidence="1">
    <location>
        <begin position="1"/>
        <end position="245"/>
    </location>
</feature>
<feature type="domain" description="DUF6594" evidence="3">
    <location>
        <begin position="243"/>
        <end position="417"/>
    </location>
</feature>
<dbReference type="EMBL" id="JAPQKP010000005">
    <property type="protein sequence ID" value="KAJ5188568.1"/>
    <property type="molecule type" value="Genomic_DNA"/>
</dbReference>
<reference evidence="4" key="2">
    <citation type="journal article" date="2023" name="IMA Fungus">
        <title>Comparative genomic study of the Penicillium genus elucidates a diverse pangenome and 15 lateral gene transfer events.</title>
        <authorList>
            <person name="Petersen C."/>
            <person name="Sorensen T."/>
            <person name="Nielsen M.R."/>
            <person name="Sondergaard T.E."/>
            <person name="Sorensen J.L."/>
            <person name="Fitzpatrick D.A."/>
            <person name="Frisvad J.C."/>
            <person name="Nielsen K.L."/>
        </authorList>
    </citation>
    <scope>NUCLEOTIDE SEQUENCE</scope>
    <source>
        <strain evidence="4">IBT 16849</strain>
    </source>
</reference>
<organism evidence="4 5">
    <name type="scientific">Penicillium cf. griseofulvum</name>
    <dbReference type="NCBI Taxonomy" id="2972120"/>
    <lineage>
        <taxon>Eukaryota</taxon>
        <taxon>Fungi</taxon>
        <taxon>Dikarya</taxon>
        <taxon>Ascomycota</taxon>
        <taxon>Pezizomycotina</taxon>
        <taxon>Eurotiomycetes</taxon>
        <taxon>Eurotiomycetidae</taxon>
        <taxon>Eurotiales</taxon>
        <taxon>Aspergillaceae</taxon>
        <taxon>Penicillium</taxon>
    </lineage>
</organism>
<reference evidence="4" key="1">
    <citation type="submission" date="2022-11" db="EMBL/GenBank/DDBJ databases">
        <authorList>
            <person name="Petersen C."/>
        </authorList>
    </citation>
    <scope>NUCLEOTIDE SEQUENCE</scope>
    <source>
        <strain evidence="4">IBT 16849</strain>
    </source>
</reference>
<dbReference type="OrthoDB" id="5416037at2759"/>
<protein>
    <recommendedName>
        <fullName evidence="3">DUF6594 domain-containing protein</fullName>
    </recommendedName>
</protein>
<feature type="transmembrane region" description="Helical" evidence="2">
    <location>
        <begin position="455"/>
        <end position="474"/>
    </location>
</feature>
<dbReference type="PANTHER" id="PTHR34502">
    <property type="entry name" value="DUF6594 DOMAIN-CONTAINING PROTEIN-RELATED"/>
    <property type="match status" value="1"/>
</dbReference>
<keyword evidence="2" id="KW-0472">Membrane</keyword>
<evidence type="ECO:0000313" key="5">
    <source>
        <dbReference type="Proteomes" id="UP001150879"/>
    </source>
</evidence>
<proteinExistence type="predicted"/>
<dbReference type="Pfam" id="PF20237">
    <property type="entry name" value="DUF6594"/>
    <property type="match status" value="1"/>
</dbReference>